<evidence type="ECO:0000313" key="1">
    <source>
        <dbReference type="EMBL" id="SNV05657.1"/>
    </source>
</evidence>
<evidence type="ECO:0000313" key="2">
    <source>
        <dbReference type="Proteomes" id="UP000215539"/>
    </source>
</evidence>
<accession>A0AAX2GVW3</accession>
<dbReference type="RefSeq" id="WP_143325067.1">
    <property type="nucleotide sequence ID" value="NZ_CP014227.1"/>
</dbReference>
<evidence type="ECO:0008006" key="3">
    <source>
        <dbReference type="Google" id="ProtNLM"/>
    </source>
</evidence>
<sequence length="184" mass="21699">MKYNFFFIALFSAFLNCFSQNQTMKNNLETIYFNEISRFEEDNSSYTLENINIVINNTNVLTLKKVNKVISNISLDTNYEGPGFQIYSYKNKQHSNTEVIVIEATADIGVAWYYIILLDNGSIIKQFYVKEPRHNSDSIDIKDFLEIYCSNRQLTLKFRKKHIATYSIIPKSLKRDKNFIYLYK</sequence>
<proteinExistence type="predicted"/>
<dbReference type="Proteomes" id="UP000215539">
    <property type="component" value="Chromosome 1"/>
</dbReference>
<name>A0AAX2GVW3_9FLAO</name>
<gene>
    <name evidence="1" type="ORF">SAMEA44541418_00608</name>
</gene>
<protein>
    <recommendedName>
        <fullName evidence="3">Transposase</fullName>
    </recommendedName>
</protein>
<dbReference type="AlphaFoldDB" id="A0AAX2GVW3"/>
<organism evidence="1 2">
    <name type="scientific">Capnocytophaga haemolytica</name>
    <dbReference type="NCBI Taxonomy" id="45243"/>
    <lineage>
        <taxon>Bacteria</taxon>
        <taxon>Pseudomonadati</taxon>
        <taxon>Bacteroidota</taxon>
        <taxon>Flavobacteriia</taxon>
        <taxon>Flavobacteriales</taxon>
        <taxon>Flavobacteriaceae</taxon>
        <taxon>Capnocytophaga</taxon>
    </lineage>
</organism>
<dbReference type="EMBL" id="LT906449">
    <property type="protein sequence ID" value="SNV05657.1"/>
    <property type="molecule type" value="Genomic_DNA"/>
</dbReference>
<reference evidence="1 2" key="1">
    <citation type="submission" date="2017-06" db="EMBL/GenBank/DDBJ databases">
        <authorList>
            <consortium name="Pathogen Informatics"/>
        </authorList>
    </citation>
    <scope>NUCLEOTIDE SEQUENCE [LARGE SCALE GENOMIC DNA]</scope>
    <source>
        <strain evidence="1 2">NCTC12947</strain>
    </source>
</reference>